<dbReference type="InterPro" id="IPR001128">
    <property type="entry name" value="Cyt_P450"/>
</dbReference>
<protein>
    <submittedName>
        <fullName evidence="7">Cytochrome P450 hydroxylase</fullName>
    </submittedName>
</protein>
<dbReference type="PRINTS" id="PR00359">
    <property type="entry name" value="BP450"/>
</dbReference>
<keyword evidence="4" id="KW-0560">Oxidoreductase</keyword>
<dbReference type="GO" id="GO:0016705">
    <property type="term" value="F:oxidoreductase activity, acting on paired donors, with incorporation or reduction of molecular oxygen"/>
    <property type="evidence" value="ECO:0007669"/>
    <property type="project" value="InterPro"/>
</dbReference>
<dbReference type="AlphaFoldDB" id="A0A6J4LTZ8"/>
<reference evidence="7" key="1">
    <citation type="submission" date="2020-02" db="EMBL/GenBank/DDBJ databases">
        <authorList>
            <person name="Meier V. D."/>
        </authorList>
    </citation>
    <scope>NUCLEOTIDE SEQUENCE</scope>
    <source>
        <strain evidence="7">AVDCRST_MAG34</strain>
    </source>
</reference>
<gene>
    <name evidence="7" type="ORF">AVDCRST_MAG34-994</name>
</gene>
<organism evidence="7">
    <name type="scientific">uncultured Nocardioidaceae bacterium</name>
    <dbReference type="NCBI Taxonomy" id="253824"/>
    <lineage>
        <taxon>Bacteria</taxon>
        <taxon>Bacillati</taxon>
        <taxon>Actinomycetota</taxon>
        <taxon>Actinomycetes</taxon>
        <taxon>Propionibacteriales</taxon>
        <taxon>Nocardioidaceae</taxon>
        <taxon>environmental samples</taxon>
    </lineage>
</organism>
<dbReference type="EMBL" id="CADCUI010000020">
    <property type="protein sequence ID" value="CAA9342035.1"/>
    <property type="molecule type" value="Genomic_DNA"/>
</dbReference>
<evidence type="ECO:0000256" key="4">
    <source>
        <dbReference type="ARBA" id="ARBA00023002"/>
    </source>
</evidence>
<dbReference type="InterPro" id="IPR036396">
    <property type="entry name" value="Cyt_P450_sf"/>
</dbReference>
<dbReference type="InterPro" id="IPR002397">
    <property type="entry name" value="Cyt_P450_B"/>
</dbReference>
<evidence type="ECO:0000313" key="7">
    <source>
        <dbReference type="EMBL" id="CAA9342035.1"/>
    </source>
</evidence>
<evidence type="ECO:0000256" key="2">
    <source>
        <dbReference type="ARBA" id="ARBA00022617"/>
    </source>
</evidence>
<dbReference type="GO" id="GO:0005506">
    <property type="term" value="F:iron ion binding"/>
    <property type="evidence" value="ECO:0007669"/>
    <property type="project" value="InterPro"/>
</dbReference>
<keyword evidence="6" id="KW-0503">Monooxygenase</keyword>
<sequence>MGRITSQVQTVVRRGLLRRVGPVDLSQVDRVPDRLTWPLLRQGFDPSRRLGRLREDAPVQKLTSFLGINVWLVTGDPEVRQVLAHTTAFSNDIRPLFGRSGDAESGDIGGLGFTDPPDHTRLRRLLTPEFTMRRLERLRPRITAIVEERLDALAAAGDEPDLVREFAFPVPFQVICELLGLPAEERDVFRSLASARFDVTYGGAGVVGAISGSREHLRDFVARQRIDPGDGLVGQIIRERGDEVSDFDLAGLADGAFTGGLETSASMLALGTAVLLGHPYHYRRLATDPSSVDPTVEELLRYLSVVQVAFPRFAKAPLELGGRRIAAGDVVMCHLAGAARDPRVGMDGHFDPQRPVRAGQLAFGHGFHRCVGAELARMELRIAFPALARRFPDLRPAVDDLAFRERSIVYGVESLPVVLNISPSSPKEMTAPQSHW</sequence>
<keyword evidence="2" id="KW-0349">Heme</keyword>
<dbReference type="Pfam" id="PF00067">
    <property type="entry name" value="p450"/>
    <property type="match status" value="1"/>
</dbReference>
<dbReference type="GO" id="GO:0004497">
    <property type="term" value="F:monooxygenase activity"/>
    <property type="evidence" value="ECO:0007669"/>
    <property type="project" value="UniProtKB-KW"/>
</dbReference>
<evidence type="ECO:0000256" key="6">
    <source>
        <dbReference type="ARBA" id="ARBA00023033"/>
    </source>
</evidence>
<dbReference type="PANTHER" id="PTHR46696">
    <property type="entry name" value="P450, PUTATIVE (EUROFUNG)-RELATED"/>
    <property type="match status" value="1"/>
</dbReference>
<proteinExistence type="inferred from homology"/>
<evidence type="ECO:0000256" key="1">
    <source>
        <dbReference type="ARBA" id="ARBA00010617"/>
    </source>
</evidence>
<keyword evidence="5" id="KW-0408">Iron</keyword>
<evidence type="ECO:0000256" key="5">
    <source>
        <dbReference type="ARBA" id="ARBA00023004"/>
    </source>
</evidence>
<evidence type="ECO:0000256" key="3">
    <source>
        <dbReference type="ARBA" id="ARBA00022723"/>
    </source>
</evidence>
<name>A0A6J4LTZ8_9ACTN</name>
<dbReference type="PRINTS" id="PR00385">
    <property type="entry name" value="P450"/>
</dbReference>
<dbReference type="GO" id="GO:0020037">
    <property type="term" value="F:heme binding"/>
    <property type="evidence" value="ECO:0007669"/>
    <property type="project" value="InterPro"/>
</dbReference>
<dbReference type="CDD" id="cd11030">
    <property type="entry name" value="CYP105-like"/>
    <property type="match status" value="1"/>
</dbReference>
<dbReference type="Gene3D" id="1.10.630.10">
    <property type="entry name" value="Cytochrome P450"/>
    <property type="match status" value="1"/>
</dbReference>
<dbReference type="SUPFAM" id="SSF48264">
    <property type="entry name" value="Cytochrome P450"/>
    <property type="match status" value="1"/>
</dbReference>
<keyword evidence="3" id="KW-0479">Metal-binding</keyword>
<dbReference type="FunFam" id="1.10.630.10:FF:000018">
    <property type="entry name" value="Cytochrome P450 monooxygenase"/>
    <property type="match status" value="1"/>
</dbReference>
<comment type="similarity">
    <text evidence="1">Belongs to the cytochrome P450 family.</text>
</comment>
<accession>A0A6J4LTZ8</accession>
<dbReference type="PANTHER" id="PTHR46696:SF6">
    <property type="entry name" value="P450, PUTATIVE (EUROFUNG)-RELATED"/>
    <property type="match status" value="1"/>
</dbReference>